<dbReference type="InterPro" id="IPR025757">
    <property type="entry name" value="MIP1_Leuzipper"/>
</dbReference>
<dbReference type="EMBL" id="LR999453">
    <property type="protein sequence ID" value="CAE5967062.1"/>
    <property type="molecule type" value="Genomic_DNA"/>
</dbReference>
<feature type="domain" description="DUF547" evidence="3">
    <location>
        <begin position="972"/>
        <end position="1104"/>
    </location>
</feature>
<dbReference type="InterPro" id="IPR012337">
    <property type="entry name" value="RNaseH-like_sf"/>
</dbReference>
<organism evidence="7 8">
    <name type="scientific">Arabidopsis arenosa</name>
    <name type="common">Sand rock-cress</name>
    <name type="synonym">Cardaminopsis arenosa</name>
    <dbReference type="NCBI Taxonomy" id="38785"/>
    <lineage>
        <taxon>Eukaryota</taxon>
        <taxon>Viridiplantae</taxon>
        <taxon>Streptophyta</taxon>
        <taxon>Embryophyta</taxon>
        <taxon>Tracheophyta</taxon>
        <taxon>Spermatophyta</taxon>
        <taxon>Magnoliopsida</taxon>
        <taxon>eudicotyledons</taxon>
        <taxon>Gunneridae</taxon>
        <taxon>Pentapetalae</taxon>
        <taxon>rosids</taxon>
        <taxon>malvids</taxon>
        <taxon>Brassicales</taxon>
        <taxon>Brassicaceae</taxon>
        <taxon>Camelineae</taxon>
        <taxon>Arabidopsis</taxon>
    </lineage>
</organism>
<dbReference type="GO" id="GO:0046983">
    <property type="term" value="F:protein dimerization activity"/>
    <property type="evidence" value="ECO:0007669"/>
    <property type="project" value="InterPro"/>
</dbReference>
<keyword evidence="8" id="KW-1185">Reference proteome</keyword>
<feature type="domain" description="DUF659" evidence="4">
    <location>
        <begin position="140"/>
        <end position="289"/>
    </location>
</feature>
<dbReference type="PANTHER" id="PTHR23054:SF53">
    <property type="entry name" value="OS06G0704100 PROTEIN"/>
    <property type="match status" value="1"/>
</dbReference>
<dbReference type="PANTHER" id="PTHR23054">
    <property type="entry name" value="TERNARY COMPLEX FACTOR MIP1, LEUCINE-ZIPPER-RELATED"/>
    <property type="match status" value="1"/>
</dbReference>
<feature type="domain" description="Ternary complex factor MIP1 leucine-zipper" evidence="6">
    <location>
        <begin position="655"/>
        <end position="732"/>
    </location>
</feature>
<protein>
    <submittedName>
        <fullName evidence="7">Uncharacterized protein</fullName>
    </submittedName>
</protein>
<dbReference type="InterPro" id="IPR006869">
    <property type="entry name" value="DUF547"/>
</dbReference>
<evidence type="ECO:0000259" key="6">
    <source>
        <dbReference type="Pfam" id="PF14389"/>
    </source>
</evidence>
<evidence type="ECO:0000256" key="1">
    <source>
        <dbReference type="SAM" id="Coils"/>
    </source>
</evidence>
<evidence type="ECO:0000259" key="5">
    <source>
        <dbReference type="Pfam" id="PF05699"/>
    </source>
</evidence>
<gene>
    <name evidence="7" type="ORF">AARE701A_LOCUS7035</name>
</gene>
<evidence type="ECO:0000259" key="3">
    <source>
        <dbReference type="Pfam" id="PF04784"/>
    </source>
</evidence>
<evidence type="ECO:0000313" key="7">
    <source>
        <dbReference type="EMBL" id="CAE5967062.1"/>
    </source>
</evidence>
<reference evidence="7" key="1">
    <citation type="submission" date="2021-01" db="EMBL/GenBank/DDBJ databases">
        <authorList>
            <person name="Bezrukov I."/>
        </authorList>
    </citation>
    <scope>NUCLEOTIDE SEQUENCE</scope>
</reference>
<dbReference type="InterPro" id="IPR008906">
    <property type="entry name" value="HATC_C_dom"/>
</dbReference>
<evidence type="ECO:0000259" key="4">
    <source>
        <dbReference type="Pfam" id="PF04937"/>
    </source>
</evidence>
<name>A0A8S2A0H3_ARAAE</name>
<dbReference type="AlphaFoldDB" id="A0A8S2A0H3"/>
<evidence type="ECO:0000256" key="2">
    <source>
        <dbReference type="SAM" id="MobiDB-lite"/>
    </source>
</evidence>
<dbReference type="Pfam" id="PF04784">
    <property type="entry name" value="DUF547"/>
    <property type="match status" value="1"/>
</dbReference>
<sequence length="1189" mass="135226">MASTMMSVYDHGTWVEDGARVQCKYCEKRMTDFGRLKYHLGNVCKDVTPCSQVPGPTKEAFFNMVMDQRYPDHRKRGRPSRGFTASEIAAEADKQAQMLVARFFYEHGVDSSAVDSTSFKEMMMMMTTVEEDGGGGEKIPDPRDLNGWMFQEALKKVQDRVKDIKDSWEITGCSILLDTWIGPKGRDLVSFVVDCPAGAVYLKSSDVSDIKTDVTALTSLVNGIVEEVGVRNVTQIIACSTSGWVGELGKRLAGQVFWSVSLSHCLELMLVEIGKMYSFEDILDKVNIIRELINSNRSFLYFFKENSYRVDVTASSSECEFVTPYLTLENIFRVKMAGLFATPEWKKEEGIEISTLVNDYSFWESLERVVRSTSTLVHVLLGFSSVIKKHVGYTYELIESIKKSVAWNSKNEKQFYQPVWDVIDDVWHKHLRSPLHAAGYFLNPMAYYSDDFRTYQDVYTGLAFSLVHVVKEPHLQVKIATQLDEYRLGRNCFKKASQADQINEVSPVNWWTQKASQYPELQSFAVKILSQTCEGASKYKLKRSLAEKLLLTEGMNHSERKHLEELAFVHYNLQLQSCKAKKRLKYICWRSSSFGFMVITAKLQSLKMYDSQVLKSKYNPFLRRSRSGKKFQGTITMSEGIETCEESTSGESFPYRFQLEEDVKRLQLQLQQEIDLHTFLESVMEKDPWELSYSSSVPHPAQELLSNIVTLETAVTKLEQEMMSLNFQLSQERNERRLAEYHLTHSASPLNSSSSLRYLNQSDSELHQSAEDSPCQDQTAQNQESSSESSPAESTVEQTLDPSNDFLEKRLMRKTIARKLPRGMPPKHLWDHPNLLSEEMVRCMKNIFMSLADPTATSKASSNESHLSPVSPRGHLSSSASWWPSTERSMISSWVQSPQIDIQNNANVLATGDVFDPYRVRGKLSWAEIGNYSLASEVSWMSVGKKQLEYASGALRKFRTLVEQLARVNPIHLSCNEKLAFWINLYNALIMHAYLAYGVPKSDLKLFSLMQKAAYTVGGHSYTAATMEYVILKMKPPMHRPQIALLLAIHKMKVSEEQRRASIDTHEPLLGFALSCGMYSSPAVRIYTAKGVKEELLEAQRDFIQASVGLSSKGKLLLPKMLHCYAKSLVEDSNLGVWISRYLPPHQAAFVEQCISQRRQSLLASRNCGILPFDSRFRYLFLPDDNVSL</sequence>
<feature type="coiled-coil region" evidence="1">
    <location>
        <begin position="701"/>
        <end position="735"/>
    </location>
</feature>
<feature type="region of interest" description="Disordered" evidence="2">
    <location>
        <begin position="761"/>
        <end position="807"/>
    </location>
</feature>
<dbReference type="InterPro" id="IPR007021">
    <property type="entry name" value="DUF659"/>
</dbReference>
<keyword evidence="1" id="KW-0175">Coiled coil</keyword>
<feature type="compositionally biased region" description="Polar residues" evidence="2">
    <location>
        <begin position="858"/>
        <end position="868"/>
    </location>
</feature>
<feature type="domain" description="HAT C-terminal dimerisation" evidence="5">
    <location>
        <begin position="497"/>
        <end position="573"/>
    </location>
</feature>
<evidence type="ECO:0000313" key="8">
    <source>
        <dbReference type="Proteomes" id="UP000682877"/>
    </source>
</evidence>
<dbReference type="Pfam" id="PF04937">
    <property type="entry name" value="DUF659"/>
    <property type="match status" value="1"/>
</dbReference>
<dbReference type="Pfam" id="PF14389">
    <property type="entry name" value="Lzipper-MIP1"/>
    <property type="match status" value="1"/>
</dbReference>
<dbReference type="Pfam" id="PF05699">
    <property type="entry name" value="Dimer_Tnp_hAT"/>
    <property type="match status" value="1"/>
</dbReference>
<dbReference type="SUPFAM" id="SSF53098">
    <property type="entry name" value="Ribonuclease H-like"/>
    <property type="match status" value="1"/>
</dbReference>
<dbReference type="Proteomes" id="UP000682877">
    <property type="component" value="Chromosome 3"/>
</dbReference>
<feature type="region of interest" description="Disordered" evidence="2">
    <location>
        <begin position="858"/>
        <end position="878"/>
    </location>
</feature>
<feature type="compositionally biased region" description="Low complexity" evidence="2">
    <location>
        <begin position="784"/>
        <end position="794"/>
    </location>
</feature>
<accession>A0A8S2A0H3</accession>
<proteinExistence type="predicted"/>